<comment type="caution">
    <text evidence="7">The sequence shown here is derived from an EMBL/GenBank/DDBJ whole genome shotgun (WGS) entry which is preliminary data.</text>
</comment>
<dbReference type="Proteomes" id="UP001196413">
    <property type="component" value="Unassembled WGS sequence"/>
</dbReference>
<keyword evidence="8" id="KW-1185">Reference proteome</keyword>
<dbReference type="GO" id="GO:0046872">
    <property type="term" value="F:metal ion binding"/>
    <property type="evidence" value="ECO:0007669"/>
    <property type="project" value="UniProtKB-KW"/>
</dbReference>
<keyword evidence="3" id="KW-0479">Metal-binding</keyword>
<comment type="subunit">
    <text evidence="4">Homodimer.</text>
</comment>
<keyword evidence="3" id="KW-0645">Protease</keyword>
<dbReference type="InterPro" id="IPR001506">
    <property type="entry name" value="Peptidase_M12A"/>
</dbReference>
<dbReference type="GO" id="GO:0006508">
    <property type="term" value="P:proteolysis"/>
    <property type="evidence" value="ECO:0007669"/>
    <property type="project" value="UniProtKB-KW"/>
</dbReference>
<dbReference type="GO" id="GO:0008609">
    <property type="term" value="F:alkylglycerone-phosphate synthase activity"/>
    <property type="evidence" value="ECO:0007669"/>
    <property type="project" value="UniProtKB-EC"/>
</dbReference>
<gene>
    <name evidence="7" type="ORF">KIN20_005270</name>
</gene>
<feature type="binding site" evidence="1">
    <location>
        <begin position="211"/>
        <end position="217"/>
    </location>
    <ligand>
        <name>FAD</name>
        <dbReference type="ChEBI" id="CHEBI:57692"/>
    </ligand>
</feature>
<comment type="subcellular location">
    <subcellularLocation>
        <location evidence="4">Peroxisome</location>
    </subcellularLocation>
</comment>
<keyword evidence="4" id="KW-0576">Peroxisome</keyword>
<dbReference type="GO" id="GO:0004222">
    <property type="term" value="F:metalloendopeptidase activity"/>
    <property type="evidence" value="ECO:0007669"/>
    <property type="project" value="UniProtKB-UniRule"/>
</dbReference>
<feature type="compositionally biased region" description="Low complexity" evidence="5">
    <location>
        <begin position="59"/>
        <end position="75"/>
    </location>
</feature>
<keyword evidence="3" id="KW-0378">Hydrolase</keyword>
<feature type="domain" description="Peptidase M12A" evidence="6">
    <location>
        <begin position="1"/>
        <end position="54"/>
    </location>
</feature>
<dbReference type="InterPro" id="IPR025650">
    <property type="entry name" value="Alkyl-DHAP_Synthase"/>
</dbReference>
<dbReference type="GO" id="GO:0005777">
    <property type="term" value="C:peroxisome"/>
    <property type="evidence" value="ECO:0007669"/>
    <property type="project" value="UniProtKB-SubCell"/>
</dbReference>
<comment type="cofactor">
    <cofactor evidence="1 4">
        <name>FAD</name>
        <dbReference type="ChEBI" id="CHEBI:57692"/>
    </cofactor>
</comment>
<dbReference type="GO" id="GO:0008610">
    <property type="term" value="P:lipid biosynthetic process"/>
    <property type="evidence" value="ECO:0007669"/>
    <property type="project" value="InterPro"/>
</dbReference>
<organism evidence="7 8">
    <name type="scientific">Parelaphostrongylus tenuis</name>
    <name type="common">Meningeal worm</name>
    <dbReference type="NCBI Taxonomy" id="148309"/>
    <lineage>
        <taxon>Eukaryota</taxon>
        <taxon>Metazoa</taxon>
        <taxon>Ecdysozoa</taxon>
        <taxon>Nematoda</taxon>
        <taxon>Chromadorea</taxon>
        <taxon>Rhabditida</taxon>
        <taxon>Rhabditina</taxon>
        <taxon>Rhabditomorpha</taxon>
        <taxon>Strongyloidea</taxon>
        <taxon>Metastrongylidae</taxon>
        <taxon>Parelaphostrongylus</taxon>
    </lineage>
</organism>
<evidence type="ECO:0000313" key="8">
    <source>
        <dbReference type="Proteomes" id="UP001196413"/>
    </source>
</evidence>
<dbReference type="PROSITE" id="PS51864">
    <property type="entry name" value="ASTACIN"/>
    <property type="match status" value="1"/>
</dbReference>
<comment type="caution">
    <text evidence="2">Lacks conserved residue(s) required for the propagation of feature annotation.</text>
</comment>
<comment type="function">
    <text evidence="4">Catalyzes the exchange of an acyl for a long-chain alkyl group and the formation of the ether bond in the biosynthesis of ether phospholipids.</text>
</comment>
<dbReference type="EC" id="3.4.24.-" evidence="3"/>
<dbReference type="EC" id="2.5.1.26" evidence="4"/>
<dbReference type="AlphaFoldDB" id="A0AAD5M4A5"/>
<comment type="similarity">
    <text evidence="4">Belongs to the FAD-binding oxidoreductase/transferase type 4 family.</text>
</comment>
<dbReference type="PANTHER" id="PTHR46568:SF1">
    <property type="entry name" value="ALKYLDIHYDROXYACETONEPHOSPHATE SYNTHASE, PEROXISOMAL"/>
    <property type="match status" value="1"/>
</dbReference>
<feature type="compositionally biased region" description="Low complexity" evidence="5">
    <location>
        <begin position="129"/>
        <end position="143"/>
    </location>
</feature>
<feature type="region of interest" description="Disordered" evidence="5">
    <location>
        <begin position="121"/>
        <end position="143"/>
    </location>
</feature>
<name>A0AAD5M4A5_PARTN</name>
<dbReference type="Gene3D" id="3.30.465.10">
    <property type="match status" value="1"/>
</dbReference>
<dbReference type="InterPro" id="IPR024079">
    <property type="entry name" value="MetalloPept_cat_dom_sf"/>
</dbReference>
<accession>A0AAD5M4A5</accession>
<dbReference type="Gene3D" id="3.30.70.3450">
    <property type="match status" value="1"/>
</dbReference>
<keyword evidence="4" id="KW-0285">Flavoprotein</keyword>
<dbReference type="SUPFAM" id="SSF55486">
    <property type="entry name" value="Metalloproteases ('zincins'), catalytic domain"/>
    <property type="match status" value="1"/>
</dbReference>
<reference evidence="7" key="1">
    <citation type="submission" date="2021-06" db="EMBL/GenBank/DDBJ databases">
        <title>Parelaphostrongylus tenuis whole genome reference sequence.</title>
        <authorList>
            <person name="Garwood T.J."/>
            <person name="Larsen P.A."/>
            <person name="Fountain-Jones N.M."/>
            <person name="Garbe J.R."/>
            <person name="Macchietto M.G."/>
            <person name="Kania S.A."/>
            <person name="Gerhold R.W."/>
            <person name="Richards J.E."/>
            <person name="Wolf T.M."/>
        </authorList>
    </citation>
    <scope>NUCLEOTIDE SEQUENCE</scope>
    <source>
        <strain evidence="7">MNPRO001-30</strain>
        <tissue evidence="7">Meninges</tissue>
    </source>
</reference>
<evidence type="ECO:0000256" key="3">
    <source>
        <dbReference type="RuleBase" id="RU361183"/>
    </source>
</evidence>
<evidence type="ECO:0000313" key="7">
    <source>
        <dbReference type="EMBL" id="KAJ1349668.1"/>
    </source>
</evidence>
<keyword evidence="4" id="KW-0444">Lipid biosynthesis</keyword>
<dbReference type="InterPro" id="IPR016169">
    <property type="entry name" value="FAD-bd_PCMH_sub2"/>
</dbReference>
<evidence type="ECO:0000256" key="5">
    <source>
        <dbReference type="SAM" id="MobiDB-lite"/>
    </source>
</evidence>
<comment type="pathway">
    <text evidence="4">Glycerolipid metabolism; ether lipid biosynthesis.</text>
</comment>
<feature type="region of interest" description="Disordered" evidence="5">
    <location>
        <begin position="59"/>
        <end position="94"/>
    </location>
</feature>
<dbReference type="Pfam" id="PF01400">
    <property type="entry name" value="Astacin"/>
    <property type="match status" value="1"/>
</dbReference>
<keyword evidence="4" id="KW-0808">Transferase</keyword>
<evidence type="ECO:0000256" key="4">
    <source>
        <dbReference type="RuleBase" id="RU363113"/>
    </source>
</evidence>
<keyword evidence="3" id="KW-0862">Zinc</keyword>
<protein>
    <recommendedName>
        <fullName evidence="3 4">Multifunctional fusion protein</fullName>
    </recommendedName>
    <domain>
        <recommendedName>
            <fullName evidence="4">Alkylglycerone-phosphate synthase</fullName>
            <shortName evidence="4">Alkyl-DHAP synthase</shortName>
            <ecNumber evidence="4">2.5.1.26</ecNumber>
        </recommendedName>
    </domain>
    <domain>
        <recommendedName>
            <fullName evidence="3">Metalloendopeptidase</fullName>
            <ecNumber evidence="3">3.4.24.-</ecNumber>
        </recommendedName>
    </domain>
</protein>
<comment type="cofactor">
    <cofactor evidence="3">
        <name>Zn(2+)</name>
        <dbReference type="ChEBI" id="CHEBI:29105"/>
    </cofactor>
    <text evidence="3">Binds 1 zinc ion per subunit.</text>
</comment>
<keyword evidence="3" id="KW-0482">Metalloprotease</keyword>
<feature type="compositionally biased region" description="Polar residues" evidence="5">
    <location>
        <begin position="76"/>
        <end position="85"/>
    </location>
</feature>
<dbReference type="EMBL" id="JAHQIW010000710">
    <property type="protein sequence ID" value="KAJ1349668.1"/>
    <property type="molecule type" value="Genomic_DNA"/>
</dbReference>
<keyword evidence="4" id="KW-0443">Lipid metabolism</keyword>
<dbReference type="PRINTS" id="PR00480">
    <property type="entry name" value="ASTACIN"/>
</dbReference>
<evidence type="ECO:0000259" key="6">
    <source>
        <dbReference type="PROSITE" id="PS51864"/>
    </source>
</evidence>
<sequence>MPYDYESVVHYHKLAFSRNGKPTIIPKNRSVEIGQRYKLSAIDAKKVNKLYECKGYSKTTTTARPSTTTSAVTRSQPTTFTSTAKTKPGRGRGFSRRTFATKISRILGTTKSTTVIATTLRPPRPLRPLQPTTTTMTTNTSTTSRRLSERQLNLLTRSRPGFVFAVEVNVVGWDLVTADVFVDGLAVAGIIGQSLERQPNAKGDTCGHKPDSIEFSILGGWVSTRAHGIKNNKQFHENQETFGMKTETQWLDVVTIKIFPLPEVKRYGSLVFPDFAHGVAFFREVARQVTENLPYNKYPLVVFSS</sequence>
<keyword evidence="1 4" id="KW-0274">FAD</keyword>
<proteinExistence type="inferred from homology"/>
<comment type="catalytic activity">
    <reaction evidence="4">
        <text>a long chain fatty alcohol + a 1-acylglycerone 3-phosphate = a 1-O-alkylglycerone 3-phosphate + a long-chain fatty acid + H(+)</text>
        <dbReference type="Rhea" id="RHEA:36171"/>
        <dbReference type="ChEBI" id="CHEBI:15378"/>
        <dbReference type="ChEBI" id="CHEBI:17135"/>
        <dbReference type="ChEBI" id="CHEBI:57534"/>
        <dbReference type="ChEBI" id="CHEBI:57560"/>
        <dbReference type="ChEBI" id="CHEBI:73315"/>
        <dbReference type="EC" id="2.5.1.26"/>
    </reaction>
</comment>
<evidence type="ECO:0000256" key="1">
    <source>
        <dbReference type="PIRSR" id="PIRSR625650-3"/>
    </source>
</evidence>
<evidence type="ECO:0000256" key="2">
    <source>
        <dbReference type="PROSITE-ProRule" id="PRU01211"/>
    </source>
</evidence>
<dbReference type="Gene3D" id="3.40.390.10">
    <property type="entry name" value="Collagenase (Catalytic Domain)"/>
    <property type="match status" value="1"/>
</dbReference>
<dbReference type="PANTHER" id="PTHR46568">
    <property type="entry name" value="ALKYLDIHYDROXYACETONEPHOSPHATE SYNTHASE, PEROXISOMAL"/>
    <property type="match status" value="1"/>
</dbReference>